<dbReference type="InterPro" id="IPR017871">
    <property type="entry name" value="ABC_transporter-like_CS"/>
</dbReference>
<protein>
    <recommendedName>
        <fullName evidence="5">ABC transporter domain-containing protein</fullName>
    </recommendedName>
</protein>
<evidence type="ECO:0000256" key="4">
    <source>
        <dbReference type="ARBA" id="ARBA00022840"/>
    </source>
</evidence>
<dbReference type="SUPFAM" id="SSF52540">
    <property type="entry name" value="P-loop containing nucleoside triphosphate hydrolases"/>
    <property type="match status" value="1"/>
</dbReference>
<dbReference type="AlphaFoldDB" id="A0A2G9X0A9"/>
<dbReference type="OrthoDB" id="9815712at2"/>
<dbReference type="PROSITE" id="PS50893">
    <property type="entry name" value="ABC_TRANSPORTER_2"/>
    <property type="match status" value="1"/>
</dbReference>
<dbReference type="PANTHER" id="PTHR43776">
    <property type="entry name" value="TRANSPORT ATP-BINDING PROTEIN"/>
    <property type="match status" value="1"/>
</dbReference>
<evidence type="ECO:0000256" key="3">
    <source>
        <dbReference type="ARBA" id="ARBA00022741"/>
    </source>
</evidence>
<dbReference type="Proteomes" id="UP000231070">
    <property type="component" value="Unassembled WGS sequence"/>
</dbReference>
<dbReference type="CDD" id="cd03257">
    <property type="entry name" value="ABC_NikE_OppD_transporters"/>
    <property type="match status" value="1"/>
</dbReference>
<gene>
    <name evidence="6" type="ORF">CJ014_04625</name>
</gene>
<keyword evidence="3" id="KW-0547">Nucleotide-binding</keyword>
<feature type="domain" description="ABC transporter" evidence="5">
    <location>
        <begin position="32"/>
        <end position="281"/>
    </location>
</feature>
<evidence type="ECO:0000313" key="7">
    <source>
        <dbReference type="Proteomes" id="UP000231070"/>
    </source>
</evidence>
<dbReference type="GO" id="GO:0005524">
    <property type="term" value="F:ATP binding"/>
    <property type="evidence" value="ECO:0007669"/>
    <property type="project" value="UniProtKB-KW"/>
</dbReference>
<keyword evidence="2" id="KW-0813">Transport</keyword>
<evidence type="ECO:0000256" key="1">
    <source>
        <dbReference type="ARBA" id="ARBA00005417"/>
    </source>
</evidence>
<dbReference type="InterPro" id="IPR027417">
    <property type="entry name" value="P-loop_NTPase"/>
</dbReference>
<accession>A0A2G9X0A9</accession>
<keyword evidence="4" id="KW-0067">ATP-binding</keyword>
<keyword evidence="7" id="KW-1185">Reference proteome</keyword>
<organism evidence="6 7">
    <name type="scientific">Pleomorphomonas carboxyditropha</name>
    <dbReference type="NCBI Taxonomy" id="2023338"/>
    <lineage>
        <taxon>Bacteria</taxon>
        <taxon>Pseudomonadati</taxon>
        <taxon>Pseudomonadota</taxon>
        <taxon>Alphaproteobacteria</taxon>
        <taxon>Hyphomicrobiales</taxon>
        <taxon>Pleomorphomonadaceae</taxon>
        <taxon>Pleomorphomonas</taxon>
    </lineage>
</organism>
<dbReference type="GO" id="GO:0016887">
    <property type="term" value="F:ATP hydrolysis activity"/>
    <property type="evidence" value="ECO:0007669"/>
    <property type="project" value="InterPro"/>
</dbReference>
<dbReference type="PROSITE" id="PS00211">
    <property type="entry name" value="ABC_TRANSPORTER_1"/>
    <property type="match status" value="1"/>
</dbReference>
<name>A0A2G9X0A9_9HYPH</name>
<evidence type="ECO:0000313" key="6">
    <source>
        <dbReference type="EMBL" id="PIP00033.1"/>
    </source>
</evidence>
<dbReference type="EMBL" id="NQVN01000002">
    <property type="protein sequence ID" value="PIP00033.1"/>
    <property type="molecule type" value="Genomic_DNA"/>
</dbReference>
<dbReference type="InterPro" id="IPR050319">
    <property type="entry name" value="ABC_transp_ATP-bind"/>
</dbReference>
<dbReference type="InterPro" id="IPR003593">
    <property type="entry name" value="AAA+_ATPase"/>
</dbReference>
<comment type="similarity">
    <text evidence="1">Belongs to the ABC transporter superfamily.</text>
</comment>
<dbReference type="Gene3D" id="3.40.50.300">
    <property type="entry name" value="P-loop containing nucleotide triphosphate hydrolases"/>
    <property type="match status" value="1"/>
</dbReference>
<dbReference type="SMART" id="SM00382">
    <property type="entry name" value="AAA"/>
    <property type="match status" value="1"/>
</dbReference>
<dbReference type="Pfam" id="PF00005">
    <property type="entry name" value="ABC_tran"/>
    <property type="match status" value="1"/>
</dbReference>
<reference evidence="6 7" key="1">
    <citation type="submission" date="2017-08" db="EMBL/GenBank/DDBJ databases">
        <title>Pleomorphomonas carboxidotrophicus sp. nov., a new mesophilic hydrogenogenic carboxidotroph.</title>
        <authorList>
            <person name="Esquivel-Elizondo S."/>
            <person name="Krajmalnik-Brown R."/>
            <person name="Maldonado J."/>
        </authorList>
    </citation>
    <scope>NUCLEOTIDE SEQUENCE [LARGE SCALE GENOMIC DNA]</scope>
    <source>
        <strain evidence="6 7">SVCO-16</strain>
    </source>
</reference>
<evidence type="ECO:0000256" key="2">
    <source>
        <dbReference type="ARBA" id="ARBA00022448"/>
    </source>
</evidence>
<evidence type="ECO:0000259" key="5">
    <source>
        <dbReference type="PROSITE" id="PS50893"/>
    </source>
</evidence>
<proteinExistence type="inferred from homology"/>
<dbReference type="InterPro" id="IPR003439">
    <property type="entry name" value="ABC_transporter-like_ATP-bd"/>
</dbReference>
<dbReference type="GO" id="GO:0055085">
    <property type="term" value="P:transmembrane transport"/>
    <property type="evidence" value="ECO:0007669"/>
    <property type="project" value="UniProtKB-ARBA"/>
</dbReference>
<comment type="caution">
    <text evidence="6">The sequence shown here is derived from an EMBL/GenBank/DDBJ whole genome shotgun (WGS) entry which is preliminary data.</text>
</comment>
<sequence>MTPSPGMETGAIACRPLPGTGARQRREDLAMLELQGIGKSYGAPRSWLGSARNQRTVLQDISMTVRPGRTLGLIGESGAGKSTLARIALGLLAPTSGTVLFDGTDVANLRGRARMKFRRAVQPVFQDAAGALNPRLGVEAILSEPLYLRGIAPSERPDRIKAALEAVDLVPDLLRRRPRDLSGGQRQRIGLARALLMEPSILILDEPVSALDVLTQAQILNLIKDLQVQTGLGCLFIGHDLAVADFLCDEIAVLDRGRIVEQGHPNQLFGAPKHAYTRQLIKATLRPARVSK</sequence>